<evidence type="ECO:0000259" key="1">
    <source>
        <dbReference type="Pfam" id="PF00149"/>
    </source>
</evidence>
<keyword evidence="3" id="KW-1185">Reference proteome</keyword>
<comment type="caution">
    <text evidence="2">The sequence shown here is derived from an EMBL/GenBank/DDBJ whole genome shotgun (WGS) entry which is preliminary data.</text>
</comment>
<reference evidence="3" key="1">
    <citation type="submission" date="2023-07" db="EMBL/GenBank/DDBJ databases">
        <title>30 novel species of actinomycetes from the DSMZ collection.</title>
        <authorList>
            <person name="Nouioui I."/>
        </authorList>
    </citation>
    <scope>NUCLEOTIDE SEQUENCE [LARGE SCALE GENOMIC DNA]</scope>
    <source>
        <strain evidence="3">DSM 45834</strain>
    </source>
</reference>
<accession>A0ABU2N4G5</accession>
<dbReference type="InterPro" id="IPR029052">
    <property type="entry name" value="Metallo-depent_PP-like"/>
</dbReference>
<dbReference type="EMBL" id="JAVREJ010000001">
    <property type="protein sequence ID" value="MDT0348209.1"/>
    <property type="molecule type" value="Genomic_DNA"/>
</dbReference>
<sequence>MRILLVSDLHLDTAFGWAGPALGEVLRANLRATLDRIAALARQSRADALLCGGDLFDQARATPKTLDHLRTSFAELEVPVHLTPGDDDWYGPSSPYRQVDWSPNVHVFTEARLTPVTVEDGLTLWGAAHDSPASTGGFLDGFRVDRAGVNLALFHGCETGTTAAAVPYAPFRAEQVEAAGLDHALLGHVHTPVDHAQFTYPGNPCPLTPGETGPRGAVLVAVGDDGAVERTRYDVAGGRVHEVSVDVTGASHSAEMRERVEEAVAGLAGVVRVTVHGALAPSVDLADLTGLGQDDAAHLDGLVLRQGQLDLGHDLDALAGERTVRGQFVRDVRADSSLDEETRTRVLLAGLRALDGRTPEPAVG</sequence>
<feature type="domain" description="Calcineurin-like phosphoesterase" evidence="1">
    <location>
        <begin position="1"/>
        <end position="192"/>
    </location>
</feature>
<dbReference type="Pfam" id="PF00149">
    <property type="entry name" value="Metallophos"/>
    <property type="match status" value="1"/>
</dbReference>
<dbReference type="InterPro" id="IPR050535">
    <property type="entry name" value="DNA_Repair-Maintenance_Comp"/>
</dbReference>
<dbReference type="PANTHER" id="PTHR30337:SF7">
    <property type="entry name" value="PHOSPHOESTERASE"/>
    <property type="match status" value="1"/>
</dbReference>
<dbReference type="Proteomes" id="UP001183202">
    <property type="component" value="Unassembled WGS sequence"/>
</dbReference>
<evidence type="ECO:0000313" key="2">
    <source>
        <dbReference type="EMBL" id="MDT0348209.1"/>
    </source>
</evidence>
<dbReference type="RefSeq" id="WP_311554106.1">
    <property type="nucleotide sequence ID" value="NZ_JAVREJ010000001.1"/>
</dbReference>
<dbReference type="Gene3D" id="3.60.21.10">
    <property type="match status" value="1"/>
</dbReference>
<dbReference type="SUPFAM" id="SSF56300">
    <property type="entry name" value="Metallo-dependent phosphatases"/>
    <property type="match status" value="1"/>
</dbReference>
<dbReference type="InterPro" id="IPR004843">
    <property type="entry name" value="Calcineurin-like_PHP"/>
</dbReference>
<organism evidence="2 3">
    <name type="scientific">Pseudonocardia charpentierae</name>
    <dbReference type="NCBI Taxonomy" id="3075545"/>
    <lineage>
        <taxon>Bacteria</taxon>
        <taxon>Bacillati</taxon>
        <taxon>Actinomycetota</taxon>
        <taxon>Actinomycetes</taxon>
        <taxon>Pseudonocardiales</taxon>
        <taxon>Pseudonocardiaceae</taxon>
        <taxon>Pseudonocardia</taxon>
    </lineage>
</organism>
<gene>
    <name evidence="2" type="ORF">RM445_01550</name>
</gene>
<dbReference type="PANTHER" id="PTHR30337">
    <property type="entry name" value="COMPONENT OF ATP-DEPENDENT DSDNA EXONUCLEASE"/>
    <property type="match status" value="1"/>
</dbReference>
<proteinExistence type="predicted"/>
<protein>
    <submittedName>
        <fullName evidence="2">Metallophosphoesterase family protein</fullName>
    </submittedName>
</protein>
<evidence type="ECO:0000313" key="3">
    <source>
        <dbReference type="Proteomes" id="UP001183202"/>
    </source>
</evidence>
<name>A0ABU2N4G5_9PSEU</name>